<evidence type="ECO:0000256" key="1">
    <source>
        <dbReference type="ARBA" id="ARBA00022908"/>
    </source>
</evidence>
<dbReference type="GO" id="GO:0003677">
    <property type="term" value="F:DNA binding"/>
    <property type="evidence" value="ECO:0007669"/>
    <property type="project" value="UniProtKB-KW"/>
</dbReference>
<evidence type="ECO:0000256" key="3">
    <source>
        <dbReference type="ARBA" id="ARBA00023172"/>
    </source>
</evidence>
<reference evidence="7 8" key="1">
    <citation type="journal article" date="2010" name="PLoS ONE">
        <title>The glycobiome of the rumen bacterium Butyrivibrio proteoclasticus B316(T) highlights adaptation to a polysaccharide-rich environment.</title>
        <authorList>
            <person name="Kelly W.J."/>
            <person name="Leahy S.C."/>
            <person name="Altermann E."/>
            <person name="Yeoman C.J."/>
            <person name="Dunne J.C."/>
            <person name="Kong Z."/>
            <person name="Pacheco D.M."/>
            <person name="Li D."/>
            <person name="Noel S.J."/>
            <person name="Moon C.D."/>
            <person name="Cookson A.L."/>
            <person name="Attwood G.T."/>
        </authorList>
    </citation>
    <scope>NUCLEOTIDE SEQUENCE [LARGE SCALE GENOMIC DNA]</scope>
    <source>
        <strain evidence="8">ATCC 51982 / DSM 14932 / B316</strain>
        <plasmid evidence="8">Plasmid pCY360</plasmid>
    </source>
</reference>
<proteinExistence type="predicted"/>
<dbReference type="PANTHER" id="PTHR30461:SF2">
    <property type="entry name" value="SERINE RECOMBINASE PINE-RELATED"/>
    <property type="match status" value="1"/>
</dbReference>
<keyword evidence="8" id="KW-1185">Reference proteome</keyword>
<dbReference type="SMART" id="SM00857">
    <property type="entry name" value="Resolvase"/>
    <property type="match status" value="1"/>
</dbReference>
<dbReference type="CDD" id="cd03768">
    <property type="entry name" value="SR_ResInv"/>
    <property type="match status" value="1"/>
</dbReference>
<dbReference type="InterPro" id="IPR006119">
    <property type="entry name" value="Resolv_N"/>
</dbReference>
<feature type="domain" description="Resolvase/invertase-type recombinase catalytic" evidence="6">
    <location>
        <begin position="6"/>
        <end position="179"/>
    </location>
</feature>
<feature type="active site" description="O-(5'-phospho-DNA)-serine intermediate" evidence="4 5">
    <location>
        <position position="14"/>
    </location>
</feature>
<dbReference type="EMBL" id="CP001812">
    <property type="protein sequence ID" value="ADL36149.1"/>
    <property type="molecule type" value="Genomic_DNA"/>
</dbReference>
<dbReference type="InterPro" id="IPR050639">
    <property type="entry name" value="SSR_resolvase"/>
</dbReference>
<evidence type="ECO:0000313" key="7">
    <source>
        <dbReference type="EMBL" id="ADL36149.1"/>
    </source>
</evidence>
<keyword evidence="1" id="KW-0229">DNA integration</keyword>
<dbReference type="GO" id="GO:0015074">
    <property type="term" value="P:DNA integration"/>
    <property type="evidence" value="ECO:0007669"/>
    <property type="project" value="UniProtKB-KW"/>
</dbReference>
<dbReference type="GO" id="GO:0000150">
    <property type="term" value="F:DNA strand exchange activity"/>
    <property type="evidence" value="ECO:0007669"/>
    <property type="project" value="InterPro"/>
</dbReference>
<evidence type="ECO:0000256" key="5">
    <source>
        <dbReference type="PROSITE-ProRule" id="PRU10137"/>
    </source>
</evidence>
<dbReference type="HOGENOM" id="CLU_010686_5_0_9"/>
<evidence type="ECO:0000256" key="4">
    <source>
        <dbReference type="PIRSR" id="PIRSR606118-50"/>
    </source>
</evidence>
<keyword evidence="2" id="KW-0238">DNA-binding</keyword>
<dbReference type="AlphaFoldDB" id="E0S417"/>
<keyword evidence="3" id="KW-0233">DNA recombination</keyword>
<organism evidence="7 8">
    <name type="scientific">Butyrivibrio proteoclasticus (strain ATCC 51982 / DSM 14932 / B316)</name>
    <name type="common">Clostridium proteoclasticum</name>
    <dbReference type="NCBI Taxonomy" id="515622"/>
    <lineage>
        <taxon>Bacteria</taxon>
        <taxon>Bacillati</taxon>
        <taxon>Bacillota</taxon>
        <taxon>Clostridia</taxon>
        <taxon>Lachnospirales</taxon>
        <taxon>Lachnospiraceae</taxon>
        <taxon>Butyrivibrio</taxon>
    </lineage>
</organism>
<dbReference type="SUPFAM" id="SSF53041">
    <property type="entry name" value="Resolvase-like"/>
    <property type="match status" value="1"/>
</dbReference>
<dbReference type="KEGG" id="bpb:bpr_II211"/>
<protein>
    <submittedName>
        <fullName evidence="7">Resolvase family protein</fullName>
    </submittedName>
</protein>
<dbReference type="Gene3D" id="3.40.50.1390">
    <property type="entry name" value="Resolvase, N-terminal catalytic domain"/>
    <property type="match status" value="1"/>
</dbReference>
<geneLocation type="plasmid" evidence="7 8">
    <name>pCY360</name>
</geneLocation>
<dbReference type="PROSITE" id="PS00397">
    <property type="entry name" value="RECOMBINASES_1"/>
    <property type="match status" value="1"/>
</dbReference>
<evidence type="ECO:0000259" key="6">
    <source>
        <dbReference type="PROSITE" id="PS51736"/>
    </source>
</evidence>
<evidence type="ECO:0000256" key="2">
    <source>
        <dbReference type="ARBA" id="ARBA00023125"/>
    </source>
</evidence>
<sequence length="283" mass="32697">MKQEKIVVGYARVSTQRQSLRRQIENLKTAYPNIVIVAEVYTGSTDNRPKWKKLMRQCRAGNVSKLVFDEVSRFSRNAEEAIVEYKELYSLGIELEFLKEPHINSKIYRDASERKIEISTDSMDSETAQLINTVIGGLNDYLLSVAEKQIFLAFDHAQKERELLSKRTSEGLKQAKLMGSKVGRQPGQKLITKKQKRAKRIIRNHYELFGGELTATQCFTLAQITKSTFYRYLNEMREEDKEKGIIWDDEIIAEKIDRGEADPKKIIQVIKANKENNMTGRKL</sequence>
<dbReference type="InterPro" id="IPR006118">
    <property type="entry name" value="Recombinase_CS"/>
</dbReference>
<keyword evidence="7" id="KW-0614">Plasmid</keyword>
<dbReference type="PROSITE" id="PS51736">
    <property type="entry name" value="RECOMBINASES_3"/>
    <property type="match status" value="1"/>
</dbReference>
<dbReference type="PANTHER" id="PTHR30461">
    <property type="entry name" value="DNA-INVERTASE FROM LAMBDOID PROPHAGE"/>
    <property type="match status" value="1"/>
</dbReference>
<evidence type="ECO:0000313" key="8">
    <source>
        <dbReference type="Proteomes" id="UP000001299"/>
    </source>
</evidence>
<dbReference type="Proteomes" id="UP000001299">
    <property type="component" value="Plasmid pCY360"/>
</dbReference>
<name>E0S417_BUTPB</name>
<gene>
    <name evidence="7" type="ordered locus">bpr_II211</name>
</gene>
<dbReference type="Pfam" id="PF00239">
    <property type="entry name" value="Resolvase"/>
    <property type="match status" value="1"/>
</dbReference>
<accession>E0S417</accession>
<dbReference type="InterPro" id="IPR036162">
    <property type="entry name" value="Resolvase-like_N_sf"/>
</dbReference>